<protein>
    <submittedName>
        <fullName evidence="2">UPF0020 domain-containing protein</fullName>
    </submittedName>
</protein>
<evidence type="ECO:0000313" key="3">
    <source>
        <dbReference type="Proteomes" id="UP000485058"/>
    </source>
</evidence>
<dbReference type="Proteomes" id="UP000485058">
    <property type="component" value="Unassembled WGS sequence"/>
</dbReference>
<dbReference type="PANTHER" id="PTHR47313">
    <property type="entry name" value="RIBOSOMAL RNA LARGE SUBUNIT METHYLTRANSFERASE K/L"/>
    <property type="match status" value="1"/>
</dbReference>
<dbReference type="PROSITE" id="PS00092">
    <property type="entry name" value="N6_MTASE"/>
    <property type="match status" value="1"/>
</dbReference>
<dbReference type="InterPro" id="IPR029063">
    <property type="entry name" value="SAM-dependent_MTases_sf"/>
</dbReference>
<evidence type="ECO:0000313" key="2">
    <source>
        <dbReference type="EMBL" id="GFH17189.1"/>
    </source>
</evidence>
<dbReference type="AlphaFoldDB" id="A0A699ZD23"/>
<gene>
    <name evidence="2" type="ORF">HaLaN_13765</name>
</gene>
<dbReference type="SUPFAM" id="SSF53335">
    <property type="entry name" value="S-adenosyl-L-methionine-dependent methyltransferases"/>
    <property type="match status" value="1"/>
</dbReference>
<dbReference type="EMBL" id="BLLF01001109">
    <property type="protein sequence ID" value="GFH17189.1"/>
    <property type="molecule type" value="Genomic_DNA"/>
</dbReference>
<dbReference type="Gene3D" id="3.40.50.150">
    <property type="entry name" value="Vaccinia Virus protein VP39"/>
    <property type="match status" value="1"/>
</dbReference>
<keyword evidence="3" id="KW-1185">Reference proteome</keyword>
<comment type="caution">
    <text evidence="2">The sequence shown here is derived from an EMBL/GenBank/DDBJ whole genome shotgun (WGS) entry which is preliminary data.</text>
</comment>
<dbReference type="GO" id="GO:0003676">
    <property type="term" value="F:nucleic acid binding"/>
    <property type="evidence" value="ECO:0007669"/>
    <property type="project" value="InterPro"/>
</dbReference>
<dbReference type="GO" id="GO:0008168">
    <property type="term" value="F:methyltransferase activity"/>
    <property type="evidence" value="ECO:0007669"/>
    <property type="project" value="InterPro"/>
</dbReference>
<accession>A0A699ZD23</accession>
<name>A0A699ZD23_HAELA</name>
<evidence type="ECO:0000256" key="1">
    <source>
        <dbReference type="SAM" id="MobiDB-lite"/>
    </source>
</evidence>
<organism evidence="2 3">
    <name type="scientific">Haematococcus lacustris</name>
    <name type="common">Green alga</name>
    <name type="synonym">Haematococcus pluvialis</name>
    <dbReference type="NCBI Taxonomy" id="44745"/>
    <lineage>
        <taxon>Eukaryota</taxon>
        <taxon>Viridiplantae</taxon>
        <taxon>Chlorophyta</taxon>
        <taxon>core chlorophytes</taxon>
        <taxon>Chlorophyceae</taxon>
        <taxon>CS clade</taxon>
        <taxon>Chlamydomonadales</taxon>
        <taxon>Haematococcaceae</taxon>
        <taxon>Haematococcus</taxon>
    </lineage>
</organism>
<dbReference type="PANTHER" id="PTHR47313:SF1">
    <property type="entry name" value="RIBOSOMAL RNA LARGE SUBUNIT METHYLTRANSFERASE K_L"/>
    <property type="match status" value="1"/>
</dbReference>
<sequence>MHRAPLNEAAAAGMLMMAGWHRLSQQGLSRHSGSWPFTRWHDFDSQAPDLVVTNPPWGLRLGSQRSDDDQDAGEERGGHRGLSPDLEPGDEGQLESSWRSLATFLRAQCPDATALVLSGNKNAFNYLRMKTFRKRPLTVGGVEARVHAYHVLPPKSASHAAESSAEGAVAITM</sequence>
<feature type="region of interest" description="Disordered" evidence="1">
    <location>
        <begin position="54"/>
        <end position="93"/>
    </location>
</feature>
<reference evidence="2 3" key="1">
    <citation type="submission" date="2020-02" db="EMBL/GenBank/DDBJ databases">
        <title>Draft genome sequence of Haematococcus lacustris strain NIES-144.</title>
        <authorList>
            <person name="Morimoto D."/>
            <person name="Nakagawa S."/>
            <person name="Yoshida T."/>
            <person name="Sawayama S."/>
        </authorList>
    </citation>
    <scope>NUCLEOTIDE SEQUENCE [LARGE SCALE GENOMIC DNA]</scope>
    <source>
        <strain evidence="2 3">NIES-144</strain>
    </source>
</reference>
<dbReference type="InterPro" id="IPR002052">
    <property type="entry name" value="DNA_methylase_N6_adenine_CS"/>
</dbReference>
<dbReference type="GO" id="GO:0032259">
    <property type="term" value="P:methylation"/>
    <property type="evidence" value="ECO:0007669"/>
    <property type="project" value="InterPro"/>
</dbReference>
<proteinExistence type="predicted"/>